<feature type="compositionally biased region" description="Basic and acidic residues" evidence="6">
    <location>
        <begin position="669"/>
        <end position="698"/>
    </location>
</feature>
<evidence type="ECO:0000256" key="6">
    <source>
        <dbReference type="SAM" id="MobiDB-lite"/>
    </source>
</evidence>
<dbReference type="GO" id="GO:0061630">
    <property type="term" value="F:ubiquitin protein ligase activity"/>
    <property type="evidence" value="ECO:0007669"/>
    <property type="project" value="UniProtKB-EC"/>
</dbReference>
<dbReference type="InterPro" id="IPR058745">
    <property type="entry name" value="PWI_Topors"/>
</dbReference>
<feature type="compositionally biased region" description="Basic residues" evidence="6">
    <location>
        <begin position="608"/>
        <end position="617"/>
    </location>
</feature>
<dbReference type="Pfam" id="PF26084">
    <property type="entry name" value="PWI_Topors"/>
    <property type="match status" value="1"/>
</dbReference>
<dbReference type="GO" id="GO:0000209">
    <property type="term" value="P:protein polyubiquitination"/>
    <property type="evidence" value="ECO:0007669"/>
    <property type="project" value="TreeGrafter"/>
</dbReference>
<gene>
    <name evidence="8" type="ORF">GBAR_LOCUS29765</name>
</gene>
<evidence type="ECO:0000256" key="3">
    <source>
        <dbReference type="ARBA" id="ARBA00022679"/>
    </source>
</evidence>
<evidence type="ECO:0000256" key="1">
    <source>
        <dbReference type="ARBA" id="ARBA00000900"/>
    </source>
</evidence>
<name>A0AA35XEL9_GEOBA</name>
<keyword evidence="4" id="KW-0805">Transcription regulation</keyword>
<sequence>MCVVQWAEVTTTCPMCKTNFTTLIHNVEAIDKYAQYKVEPKTKSSGFEIGIGGARRFRYRTTLMPGQPRAASSSGGAGSSHSQEEGGATERERERRERREEAAQQMSNPASDERRRVVYALGLWAQPSANSDRRKERVRDICAMFFRQNPACTHRLVPWLTREFKVLLGPEHVQFMIQLVLSLLSKINLDGEEFPEHLQPFLATRTSHFLHELVSFARSPLNMAAYDHSVRYEWPTAGRARDNWDPEATVNHSILPQHLHSSPTPGPAGLSSQEIQERLFHELTATRWDDSPPFLPLPSSPSSPILVHGSDSECDGVDDVAPSIAASPLEASSSNLAAISSGAIGDGAAVSVGRGEEGGREGEEGDFGTGVASETLSQQPRSLEDGDYPTLEGLGSQALEDTFSTHPPADTESPASLPSSLNTGTETNKHGEEVNDEKEKEQRNKEGEDGIEEEEECIVINAESEGEQPPEQRANETFGSIAAGSLETRGTKRSFRKKPTSCPREGRVREVSQSKGERGATTKGENGSGETKEKGCSKRSETTDRHKKRDRKSTEKRRKEKEKGRRESRKYPSKSRRRSMSREYRHSRSRHHYSRSSSSDLDREHRNRDRRKRSRSPRHVDADIEPYCVRDKSHRSRLYSDDYNNAGASSSGRDREESSSRSGKRRERRRESESPLDGRSEKRRMGNRESDGKLKEELSSIDEEIVQHKREVLRAMLRCERLKLLHRQLQGRDLPDDSCSNELGKPPVIDESTPTGEVVKQLARAGTGL</sequence>
<feature type="compositionally biased region" description="Polar residues" evidence="6">
    <location>
        <begin position="413"/>
        <end position="426"/>
    </location>
</feature>
<dbReference type="EMBL" id="CASHTH010004193">
    <property type="protein sequence ID" value="CAI8054549.1"/>
    <property type="molecule type" value="Genomic_DNA"/>
</dbReference>
<feature type="region of interest" description="Disordered" evidence="6">
    <location>
        <begin position="65"/>
        <end position="112"/>
    </location>
</feature>
<feature type="domain" description="Topors PWI-like" evidence="7">
    <location>
        <begin position="144"/>
        <end position="219"/>
    </location>
</feature>
<keyword evidence="3" id="KW-0808">Transferase</keyword>
<feature type="compositionally biased region" description="Basic residues" evidence="6">
    <location>
        <begin position="545"/>
        <end position="579"/>
    </location>
</feature>
<reference evidence="8" key="1">
    <citation type="submission" date="2023-03" db="EMBL/GenBank/DDBJ databases">
        <authorList>
            <person name="Steffen K."/>
            <person name="Cardenas P."/>
        </authorList>
    </citation>
    <scope>NUCLEOTIDE SEQUENCE</scope>
</reference>
<feature type="compositionally biased region" description="Basic and acidic residues" evidence="6">
    <location>
        <begin position="504"/>
        <end position="520"/>
    </location>
</feature>
<protein>
    <recommendedName>
        <fullName evidence="2">RING-type E3 ubiquitin transferase</fullName>
        <ecNumber evidence="2">2.3.2.27</ecNumber>
    </recommendedName>
</protein>
<feature type="region of interest" description="Disordered" evidence="6">
    <location>
        <begin position="350"/>
        <end position="699"/>
    </location>
</feature>
<feature type="region of interest" description="Disordered" evidence="6">
    <location>
        <begin position="732"/>
        <end position="754"/>
    </location>
</feature>
<comment type="caution">
    <text evidence="8">The sequence shown here is derived from an EMBL/GenBank/DDBJ whole genome shotgun (WGS) entry which is preliminary data.</text>
</comment>
<evidence type="ECO:0000256" key="2">
    <source>
        <dbReference type="ARBA" id="ARBA00012483"/>
    </source>
</evidence>
<dbReference type="EC" id="2.3.2.27" evidence="2"/>
<organism evidence="8 9">
    <name type="scientific">Geodia barretti</name>
    <name type="common">Barrett's horny sponge</name>
    <dbReference type="NCBI Taxonomy" id="519541"/>
    <lineage>
        <taxon>Eukaryota</taxon>
        <taxon>Metazoa</taxon>
        <taxon>Porifera</taxon>
        <taxon>Demospongiae</taxon>
        <taxon>Heteroscleromorpha</taxon>
        <taxon>Tetractinellida</taxon>
        <taxon>Astrophorina</taxon>
        <taxon>Geodiidae</taxon>
        <taxon>Geodia</taxon>
    </lineage>
</organism>
<accession>A0AA35XEL9</accession>
<comment type="catalytic activity">
    <reaction evidence="1">
        <text>S-ubiquitinyl-[E2 ubiquitin-conjugating enzyme]-L-cysteine + [acceptor protein]-L-lysine = [E2 ubiquitin-conjugating enzyme]-L-cysteine + N(6)-ubiquitinyl-[acceptor protein]-L-lysine.</text>
        <dbReference type="EC" id="2.3.2.27"/>
    </reaction>
</comment>
<feature type="compositionally biased region" description="Basic and acidic residues" evidence="6">
    <location>
        <begin position="530"/>
        <end position="544"/>
    </location>
</feature>
<dbReference type="AlphaFoldDB" id="A0AA35XEL9"/>
<evidence type="ECO:0000313" key="8">
    <source>
        <dbReference type="EMBL" id="CAI8054549.1"/>
    </source>
</evidence>
<evidence type="ECO:0000259" key="7">
    <source>
        <dbReference type="Pfam" id="PF26084"/>
    </source>
</evidence>
<dbReference type="GO" id="GO:0006513">
    <property type="term" value="P:protein monoubiquitination"/>
    <property type="evidence" value="ECO:0007669"/>
    <property type="project" value="TreeGrafter"/>
</dbReference>
<keyword evidence="5" id="KW-0804">Transcription</keyword>
<dbReference type="PANTHER" id="PTHR46077:SF1">
    <property type="entry name" value="TOP1 BINDING ARGININE_SERINE RICH PROTEIN, E3 UBIQUITIN LIGASE"/>
    <property type="match status" value="1"/>
</dbReference>
<evidence type="ECO:0000256" key="5">
    <source>
        <dbReference type="ARBA" id="ARBA00023163"/>
    </source>
</evidence>
<dbReference type="PANTHER" id="PTHR46077">
    <property type="entry name" value="E3 UBIQUITIN-PROTEIN LIGASE TOPORS"/>
    <property type="match status" value="1"/>
</dbReference>
<proteinExistence type="predicted"/>
<evidence type="ECO:0000313" key="9">
    <source>
        <dbReference type="Proteomes" id="UP001174909"/>
    </source>
</evidence>
<feature type="compositionally biased region" description="Basic and acidic residues" evidence="6">
    <location>
        <begin position="82"/>
        <end position="102"/>
    </location>
</feature>
<feature type="compositionally biased region" description="Basic and acidic residues" evidence="6">
    <location>
        <begin position="427"/>
        <end position="448"/>
    </location>
</feature>
<evidence type="ECO:0000256" key="4">
    <source>
        <dbReference type="ARBA" id="ARBA00023015"/>
    </source>
</evidence>
<dbReference type="Proteomes" id="UP001174909">
    <property type="component" value="Unassembled WGS sequence"/>
</dbReference>
<keyword evidence="9" id="KW-1185">Reference proteome</keyword>
<feature type="compositionally biased region" description="Polar residues" evidence="6">
    <location>
        <begin position="372"/>
        <end position="381"/>
    </location>
</feature>